<evidence type="ECO:0000256" key="4">
    <source>
        <dbReference type="SAM" id="Phobius"/>
    </source>
</evidence>
<feature type="transmembrane region" description="Helical" evidence="4">
    <location>
        <begin position="207"/>
        <end position="229"/>
    </location>
</feature>
<evidence type="ECO:0000256" key="1">
    <source>
        <dbReference type="ARBA" id="ARBA00022692"/>
    </source>
</evidence>
<dbReference type="Proteomes" id="UP000786693">
    <property type="component" value="Unassembled WGS sequence"/>
</dbReference>
<feature type="transmembrane region" description="Helical" evidence="4">
    <location>
        <begin position="235"/>
        <end position="256"/>
    </location>
</feature>
<accession>A0ABQ4NPD1</accession>
<dbReference type="Gene3D" id="1.20.1250.20">
    <property type="entry name" value="MFS general substrate transporter like domains"/>
    <property type="match status" value="1"/>
</dbReference>
<gene>
    <name evidence="6" type="ORF">JANAI62_28970</name>
</gene>
<feature type="transmembrane region" description="Helical" evidence="4">
    <location>
        <begin position="131"/>
        <end position="154"/>
    </location>
</feature>
<feature type="transmembrane region" description="Helical" evidence="4">
    <location>
        <begin position="107"/>
        <end position="124"/>
    </location>
</feature>
<sequence>MERTQWGLVGLIFVGGLLAAAQFGKISLVLPEVADVFGRPVTAVAILVSLVGIMGLILGPMAGGLAASFGVGRTFLAGLLLGGAMSLVQALGPPYWVFAASRGVEGLAHLALVVGGPPLMAAAARDADRPLVMGLWAVFFGASLAGSAQIFPWILGAGGLPLLFALHGLALLALAAVLWRRVPRGPMAPLSLNPVTIHREIYGAIRYMAPGLGFVCYTFLFIAAIAFLPEALARPALATVLPLVTLASTLAGGALCRRFAPHHVAAVGYAGTLLGALGVLIGLPFAVEAAFLSMGLIPGASFASIPAWNASAGDRARATGAIAQLGNLGTVSGTPVFAVAYTGGGLAALIWVIVGAAALGLMLVLWSGRRATGAGGGDLLDVR</sequence>
<organism evidence="6 7">
    <name type="scientific">Jannaschia pagri</name>
    <dbReference type="NCBI Taxonomy" id="2829797"/>
    <lineage>
        <taxon>Bacteria</taxon>
        <taxon>Pseudomonadati</taxon>
        <taxon>Pseudomonadota</taxon>
        <taxon>Alphaproteobacteria</taxon>
        <taxon>Rhodobacterales</taxon>
        <taxon>Roseobacteraceae</taxon>
        <taxon>Jannaschia</taxon>
    </lineage>
</organism>
<evidence type="ECO:0000313" key="7">
    <source>
        <dbReference type="Proteomes" id="UP000786693"/>
    </source>
</evidence>
<proteinExistence type="predicted"/>
<evidence type="ECO:0000259" key="5">
    <source>
        <dbReference type="PROSITE" id="PS50850"/>
    </source>
</evidence>
<dbReference type="SUPFAM" id="SSF103473">
    <property type="entry name" value="MFS general substrate transporter"/>
    <property type="match status" value="1"/>
</dbReference>
<feature type="domain" description="Major facilitator superfamily (MFS) profile" evidence="5">
    <location>
        <begin position="8"/>
        <end position="372"/>
    </location>
</feature>
<keyword evidence="2 4" id="KW-1133">Transmembrane helix</keyword>
<comment type="caution">
    <text evidence="6">The sequence shown here is derived from an EMBL/GenBank/DDBJ whole genome shotgun (WGS) entry which is preliminary data.</text>
</comment>
<dbReference type="PROSITE" id="PS50850">
    <property type="entry name" value="MFS"/>
    <property type="match status" value="1"/>
</dbReference>
<feature type="transmembrane region" description="Helical" evidence="4">
    <location>
        <begin position="160"/>
        <end position="179"/>
    </location>
</feature>
<dbReference type="InterPro" id="IPR036259">
    <property type="entry name" value="MFS_trans_sf"/>
</dbReference>
<protein>
    <submittedName>
        <fullName evidence="6">MFS transporter</fullName>
    </submittedName>
</protein>
<keyword evidence="3 4" id="KW-0472">Membrane</keyword>
<dbReference type="Pfam" id="PF07690">
    <property type="entry name" value="MFS_1"/>
    <property type="match status" value="1"/>
</dbReference>
<name>A0ABQ4NPD1_9RHOB</name>
<evidence type="ECO:0000256" key="2">
    <source>
        <dbReference type="ARBA" id="ARBA00022989"/>
    </source>
</evidence>
<feature type="transmembrane region" description="Helical" evidence="4">
    <location>
        <begin position="289"/>
        <end position="308"/>
    </location>
</feature>
<feature type="transmembrane region" description="Helical" evidence="4">
    <location>
        <begin position="263"/>
        <end position="283"/>
    </location>
</feature>
<feature type="transmembrane region" description="Helical" evidence="4">
    <location>
        <begin position="346"/>
        <end position="366"/>
    </location>
</feature>
<dbReference type="InterPro" id="IPR020846">
    <property type="entry name" value="MFS_dom"/>
</dbReference>
<keyword evidence="1 4" id="KW-0812">Transmembrane</keyword>
<evidence type="ECO:0000256" key="3">
    <source>
        <dbReference type="ARBA" id="ARBA00023136"/>
    </source>
</evidence>
<dbReference type="EMBL" id="BPFH01000005">
    <property type="protein sequence ID" value="GIT96274.1"/>
    <property type="molecule type" value="Genomic_DNA"/>
</dbReference>
<reference evidence="6 7" key="1">
    <citation type="submission" date="2021-05" db="EMBL/GenBank/DDBJ databases">
        <title>Bacteria Genome sequencing.</title>
        <authorList>
            <person name="Takabe Y."/>
            <person name="Nakajima Y."/>
            <person name="Suzuki S."/>
            <person name="Shiozaki T."/>
        </authorList>
    </citation>
    <scope>NUCLEOTIDE SEQUENCE [LARGE SCALE GENOMIC DNA]</scope>
    <source>
        <strain evidence="6 7">AI_62</strain>
    </source>
</reference>
<feature type="transmembrane region" description="Helical" evidence="4">
    <location>
        <begin position="320"/>
        <end position="340"/>
    </location>
</feature>
<feature type="transmembrane region" description="Helical" evidence="4">
    <location>
        <begin position="41"/>
        <end position="63"/>
    </location>
</feature>
<dbReference type="InterPro" id="IPR011701">
    <property type="entry name" value="MFS"/>
</dbReference>
<keyword evidence="7" id="KW-1185">Reference proteome</keyword>
<dbReference type="RefSeq" id="WP_220749769.1">
    <property type="nucleotide sequence ID" value="NZ_BPFH01000005.1"/>
</dbReference>
<feature type="transmembrane region" description="Helical" evidence="4">
    <location>
        <begin position="75"/>
        <end position="95"/>
    </location>
</feature>
<evidence type="ECO:0000313" key="6">
    <source>
        <dbReference type="EMBL" id="GIT96274.1"/>
    </source>
</evidence>